<evidence type="ECO:0000313" key="3">
    <source>
        <dbReference type="Proteomes" id="UP000094472"/>
    </source>
</evidence>
<comment type="caution">
    <text evidence="2">The sequence shown here is derived from an EMBL/GenBank/DDBJ whole genome shotgun (WGS) entry which is preliminary data.</text>
</comment>
<feature type="compositionally biased region" description="Basic and acidic residues" evidence="1">
    <location>
        <begin position="148"/>
        <end position="167"/>
    </location>
</feature>
<dbReference type="Proteomes" id="UP000094472">
    <property type="component" value="Unassembled WGS sequence"/>
</dbReference>
<dbReference type="AlphaFoldDB" id="A0A1E3VS95"/>
<organism evidence="2 3">
    <name type="scientific">Methyloceanibacter superfactus</name>
    <dbReference type="NCBI Taxonomy" id="1774969"/>
    <lineage>
        <taxon>Bacteria</taxon>
        <taxon>Pseudomonadati</taxon>
        <taxon>Pseudomonadota</taxon>
        <taxon>Alphaproteobacteria</taxon>
        <taxon>Hyphomicrobiales</taxon>
        <taxon>Hyphomicrobiaceae</taxon>
        <taxon>Methyloceanibacter</taxon>
    </lineage>
</organism>
<evidence type="ECO:0000256" key="1">
    <source>
        <dbReference type="SAM" id="MobiDB-lite"/>
    </source>
</evidence>
<accession>A0A1E3VS95</accession>
<sequence>MPGPARDLHANQHVVAILGFAEHVRARSEQRVVTDPDLFDQRLEGGAAGLERRGLLALCLKPREERLVLAVEDVNLVLPVGLGQENTKIGVGEFEVDCVIGDLDDGVVPPGDALLLVQNAQDAFVERVVEKDALSLDRGLVRRPAGISDDREQKHAEKSNRHPDEGG</sequence>
<name>A0A1E3VS95_9HYPH</name>
<reference evidence="2 3" key="1">
    <citation type="journal article" date="2016" name="Environ. Microbiol.">
        <title>New Methyloceanibacter diversity from North Sea sediments includes methanotroph containing solely the soluble methane monooxygenase.</title>
        <authorList>
            <person name="Vekeman B."/>
            <person name="Kerckhof F.M."/>
            <person name="Cremers G."/>
            <person name="de Vos P."/>
            <person name="Vandamme P."/>
            <person name="Boon N."/>
            <person name="Op den Camp H.J."/>
            <person name="Heylen K."/>
        </authorList>
    </citation>
    <scope>NUCLEOTIDE SEQUENCE [LARGE SCALE GENOMIC DNA]</scope>
    <source>
        <strain evidence="2 3">R-67175</strain>
    </source>
</reference>
<dbReference type="EMBL" id="LPWF01000030">
    <property type="protein sequence ID" value="ODR96151.1"/>
    <property type="molecule type" value="Genomic_DNA"/>
</dbReference>
<protein>
    <submittedName>
        <fullName evidence="2">Uncharacterized protein</fullName>
    </submittedName>
</protein>
<feature type="region of interest" description="Disordered" evidence="1">
    <location>
        <begin position="145"/>
        <end position="167"/>
    </location>
</feature>
<keyword evidence="3" id="KW-1185">Reference proteome</keyword>
<evidence type="ECO:0000313" key="2">
    <source>
        <dbReference type="EMBL" id="ODR96151.1"/>
    </source>
</evidence>
<gene>
    <name evidence="2" type="ORF">AUC69_15395</name>
</gene>
<proteinExistence type="predicted"/>